<evidence type="ECO:0000256" key="1">
    <source>
        <dbReference type="ARBA" id="ARBA00022679"/>
    </source>
</evidence>
<dbReference type="InterPro" id="IPR000182">
    <property type="entry name" value="GNAT_dom"/>
</dbReference>
<dbReference type="InterPro" id="IPR016181">
    <property type="entry name" value="Acyl_CoA_acyltransferase"/>
</dbReference>
<dbReference type="PANTHER" id="PTHR43877:SF2">
    <property type="entry name" value="AMINOALKYLPHOSPHONATE N-ACETYLTRANSFERASE-RELATED"/>
    <property type="match status" value="1"/>
</dbReference>
<dbReference type="RefSeq" id="WP_042216528.1">
    <property type="nucleotide sequence ID" value="NZ_BBLU01000018.1"/>
</dbReference>
<sequence>MPITLVLLDAQRFPAWRERCHAEYRADLIASGEAPDAADRHAWVSLERAFPAGAATADNAVFDLVHDADGTVGYLWIGSDISDDDAAWWVWDIVVDPEHRGRGFGREAMRLAEDRARESGARTLGLSVFGRNTSARGLYESLGYEITTVKMRKQL</sequence>
<dbReference type="Pfam" id="PF00583">
    <property type="entry name" value="Acetyltransf_1"/>
    <property type="match status" value="1"/>
</dbReference>
<evidence type="ECO:0000313" key="4">
    <source>
        <dbReference type="EMBL" id="SEI99848.1"/>
    </source>
</evidence>
<dbReference type="Proteomes" id="UP000183315">
    <property type="component" value="Unassembled WGS sequence"/>
</dbReference>
<name>A0A1H6V5P8_9MICO</name>
<dbReference type="EMBL" id="FNZI01000001">
    <property type="protein sequence ID" value="SEI99848.1"/>
    <property type="molecule type" value="Genomic_DNA"/>
</dbReference>
<gene>
    <name evidence="4" type="ORF">SAMN05421637_0684</name>
</gene>
<dbReference type="Gene3D" id="3.40.630.30">
    <property type="match status" value="1"/>
</dbReference>
<keyword evidence="2" id="KW-0012">Acyltransferase</keyword>
<keyword evidence="1 4" id="KW-0808">Transferase</keyword>
<evidence type="ECO:0000313" key="5">
    <source>
        <dbReference type="Proteomes" id="UP000183315"/>
    </source>
</evidence>
<dbReference type="PROSITE" id="PS51186">
    <property type="entry name" value="GNAT"/>
    <property type="match status" value="1"/>
</dbReference>
<accession>A0A1H6V5P8</accession>
<dbReference type="GO" id="GO:0016747">
    <property type="term" value="F:acyltransferase activity, transferring groups other than amino-acyl groups"/>
    <property type="evidence" value="ECO:0007669"/>
    <property type="project" value="InterPro"/>
</dbReference>
<evidence type="ECO:0000259" key="3">
    <source>
        <dbReference type="PROSITE" id="PS51186"/>
    </source>
</evidence>
<dbReference type="OrthoDB" id="3381976at2"/>
<dbReference type="InterPro" id="IPR050832">
    <property type="entry name" value="Bact_Acetyltransf"/>
</dbReference>
<dbReference type="PANTHER" id="PTHR43877">
    <property type="entry name" value="AMINOALKYLPHOSPHONATE N-ACETYLTRANSFERASE-RELATED-RELATED"/>
    <property type="match status" value="1"/>
</dbReference>
<keyword evidence="5" id="KW-1185">Reference proteome</keyword>
<dbReference type="SUPFAM" id="SSF55729">
    <property type="entry name" value="Acyl-CoA N-acyltransferases (Nat)"/>
    <property type="match status" value="1"/>
</dbReference>
<protein>
    <submittedName>
        <fullName evidence="4">Acetyltransferase (GNAT) family protein</fullName>
    </submittedName>
</protein>
<evidence type="ECO:0000256" key="2">
    <source>
        <dbReference type="ARBA" id="ARBA00023315"/>
    </source>
</evidence>
<proteinExistence type="predicted"/>
<dbReference type="STRING" id="1043493.SAMN05421637_0684"/>
<organism evidence="4 5">
    <name type="scientific">Demequina mangrovi</name>
    <dbReference type="NCBI Taxonomy" id="1043493"/>
    <lineage>
        <taxon>Bacteria</taxon>
        <taxon>Bacillati</taxon>
        <taxon>Actinomycetota</taxon>
        <taxon>Actinomycetes</taxon>
        <taxon>Micrococcales</taxon>
        <taxon>Demequinaceae</taxon>
        <taxon>Demequina</taxon>
    </lineage>
</organism>
<dbReference type="AlphaFoldDB" id="A0A1H6V5P8"/>
<reference evidence="5" key="1">
    <citation type="submission" date="2016-10" db="EMBL/GenBank/DDBJ databases">
        <authorList>
            <person name="Varghese N."/>
        </authorList>
    </citation>
    <scope>NUCLEOTIDE SEQUENCE [LARGE SCALE GENOMIC DNA]</scope>
    <source>
        <strain evidence="5">DSM 24868</strain>
    </source>
</reference>
<dbReference type="CDD" id="cd04301">
    <property type="entry name" value="NAT_SF"/>
    <property type="match status" value="1"/>
</dbReference>
<dbReference type="eggNOG" id="COG1670">
    <property type="taxonomic scope" value="Bacteria"/>
</dbReference>
<feature type="domain" description="N-acetyltransferase" evidence="3">
    <location>
        <begin position="3"/>
        <end position="155"/>
    </location>
</feature>